<keyword evidence="1" id="KW-0472">Membrane</keyword>
<keyword evidence="4" id="KW-1185">Reference proteome</keyword>
<gene>
    <name evidence="3" type="ORF">GBAR_LOCUS9896</name>
</gene>
<feature type="transmembrane region" description="Helical" evidence="1">
    <location>
        <begin position="421"/>
        <end position="440"/>
    </location>
</feature>
<reference evidence="3" key="1">
    <citation type="submission" date="2023-03" db="EMBL/GenBank/DDBJ databases">
        <authorList>
            <person name="Steffen K."/>
            <person name="Cardenas P."/>
        </authorList>
    </citation>
    <scope>NUCLEOTIDE SEQUENCE</scope>
</reference>
<feature type="transmembrane region" description="Helical" evidence="1">
    <location>
        <begin position="360"/>
        <end position="381"/>
    </location>
</feature>
<proteinExistence type="predicted"/>
<sequence length="567" mass="63835">MRKHLPSLLTVILASSLPPLCYCSNETCPTWLYRSEEGWCTCGSHLVNVITCNNETGEVGILSSFCLTSFDSSRDPTEAVVGSCLYGQNHGTATEGGAGLYVRVAPNITEQDEQLCGYLNREGRLCGACKSEHYVSAYSYDLKCYRCSTGLVGNIFAYLLAALLPPTLFLAAVVLFHISFTSPRYNLVILLCQTYSLPVSLRVLRQYTRGTTVMIFFDFIATLYGVWNLDFFRAIVPPICLPLNTLQVIALDYLSAAYPLLLLVFFYVLVTAHDKGYRPVVRLLKPCLWCAARTRRQWHIRSSIIDAFATFILLSYMKFMYTSVDLLVFEHIVDIHGSRVGLFLYYDSTVELFGPSHRPLAIIAVTVIGIGLLFPLFLVLYPMKRFQRLLNRFHLNSPGVRTFMECFQGNYRDRTDGGWECRYFSAVYPLLRLIGSGWYAVCHDDIVFPTFALFLIAVIAGIVTLRPYKKQYDIYNNVEILLWLSAIGFIAGFMTYALSFDRYNTAPVAGIVISGIFILTPLAYFIVLLCVWIKESPLKLGVCTDKSDYEDLSFSGHPLDSSSSVNL</sequence>
<protein>
    <submittedName>
        <fullName evidence="3">Uncharacterized protein</fullName>
    </submittedName>
</protein>
<feature type="transmembrane region" description="Helical" evidence="1">
    <location>
        <begin position="446"/>
        <end position="468"/>
    </location>
</feature>
<feature type="chain" id="PRO_5041465938" evidence="2">
    <location>
        <begin position="24"/>
        <end position="567"/>
    </location>
</feature>
<keyword evidence="2" id="KW-0732">Signal</keyword>
<keyword evidence="1" id="KW-1133">Transmembrane helix</keyword>
<accession>A0AA35WD15</accession>
<feature type="signal peptide" evidence="2">
    <location>
        <begin position="1"/>
        <end position="23"/>
    </location>
</feature>
<evidence type="ECO:0000313" key="3">
    <source>
        <dbReference type="EMBL" id="CAI8016074.1"/>
    </source>
</evidence>
<feature type="transmembrane region" description="Helical" evidence="1">
    <location>
        <begin position="207"/>
        <end position="227"/>
    </location>
</feature>
<organism evidence="3 4">
    <name type="scientific">Geodia barretti</name>
    <name type="common">Barrett's horny sponge</name>
    <dbReference type="NCBI Taxonomy" id="519541"/>
    <lineage>
        <taxon>Eukaryota</taxon>
        <taxon>Metazoa</taxon>
        <taxon>Porifera</taxon>
        <taxon>Demospongiae</taxon>
        <taxon>Heteroscleromorpha</taxon>
        <taxon>Tetractinellida</taxon>
        <taxon>Astrophorina</taxon>
        <taxon>Geodiidae</taxon>
        <taxon>Geodia</taxon>
    </lineage>
</organism>
<dbReference type="Proteomes" id="UP001174909">
    <property type="component" value="Unassembled WGS sequence"/>
</dbReference>
<feature type="transmembrane region" description="Helical" evidence="1">
    <location>
        <begin position="247"/>
        <end position="270"/>
    </location>
</feature>
<evidence type="ECO:0000256" key="2">
    <source>
        <dbReference type="SAM" id="SignalP"/>
    </source>
</evidence>
<dbReference type="AlphaFoldDB" id="A0AA35WD15"/>
<feature type="transmembrane region" description="Helical" evidence="1">
    <location>
        <begin position="303"/>
        <end position="321"/>
    </location>
</feature>
<feature type="transmembrane region" description="Helical" evidence="1">
    <location>
        <begin position="511"/>
        <end position="533"/>
    </location>
</feature>
<feature type="transmembrane region" description="Helical" evidence="1">
    <location>
        <begin position="480"/>
        <end position="499"/>
    </location>
</feature>
<keyword evidence="1" id="KW-0812">Transmembrane</keyword>
<dbReference type="EMBL" id="CASHTH010001493">
    <property type="protein sequence ID" value="CAI8016074.1"/>
    <property type="molecule type" value="Genomic_DNA"/>
</dbReference>
<evidence type="ECO:0000256" key="1">
    <source>
        <dbReference type="SAM" id="Phobius"/>
    </source>
</evidence>
<comment type="caution">
    <text evidence="3">The sequence shown here is derived from an EMBL/GenBank/DDBJ whole genome shotgun (WGS) entry which is preliminary data.</text>
</comment>
<feature type="transmembrane region" description="Helical" evidence="1">
    <location>
        <begin position="155"/>
        <end position="176"/>
    </location>
</feature>
<evidence type="ECO:0000313" key="4">
    <source>
        <dbReference type="Proteomes" id="UP001174909"/>
    </source>
</evidence>
<name>A0AA35WD15_GEOBA</name>